<proteinExistence type="predicted"/>
<name>A0A645B7Q8_9ZZZZ</name>
<comment type="caution">
    <text evidence="1">The sequence shown here is derived from an EMBL/GenBank/DDBJ whole genome shotgun (WGS) entry which is preliminary data.</text>
</comment>
<accession>A0A645B7Q8</accession>
<evidence type="ECO:0000313" key="1">
    <source>
        <dbReference type="EMBL" id="MPM61455.1"/>
    </source>
</evidence>
<organism evidence="1">
    <name type="scientific">bioreactor metagenome</name>
    <dbReference type="NCBI Taxonomy" id="1076179"/>
    <lineage>
        <taxon>unclassified sequences</taxon>
        <taxon>metagenomes</taxon>
        <taxon>ecological metagenomes</taxon>
    </lineage>
</organism>
<protein>
    <submittedName>
        <fullName evidence="1">Uncharacterized protein</fullName>
    </submittedName>
</protein>
<gene>
    <name evidence="1" type="ORF">SDC9_108313</name>
</gene>
<sequence length="130" mass="14047">MSGSRITGNLTVPGFYNPLKTTLVQFSPAGFEQCSHDGADHIAQESVGGDGKSKTGGIFLFPVSFAYTAVVGLHIAMQPAEAGKVFVSFQHLTQGIHGVYIGLEKHPVSKIVQKRVLFRREVIFIRPGYG</sequence>
<dbReference type="EMBL" id="VSSQ01018350">
    <property type="protein sequence ID" value="MPM61455.1"/>
    <property type="molecule type" value="Genomic_DNA"/>
</dbReference>
<dbReference type="AlphaFoldDB" id="A0A645B7Q8"/>
<reference evidence="1" key="1">
    <citation type="submission" date="2019-08" db="EMBL/GenBank/DDBJ databases">
        <authorList>
            <person name="Kucharzyk K."/>
            <person name="Murdoch R.W."/>
            <person name="Higgins S."/>
            <person name="Loffler F."/>
        </authorList>
    </citation>
    <scope>NUCLEOTIDE SEQUENCE</scope>
</reference>